<reference evidence="1 2" key="1">
    <citation type="submission" date="2024-04" db="EMBL/GenBank/DDBJ databases">
        <title>Novel species of the genus Ideonella isolated from streams.</title>
        <authorList>
            <person name="Lu H."/>
        </authorList>
    </citation>
    <scope>NUCLEOTIDE SEQUENCE [LARGE SCALE GENOMIC DNA]</scope>
    <source>
        <strain evidence="1 2">DXS22W</strain>
    </source>
</reference>
<comment type="caution">
    <text evidence="1">The sequence shown here is derived from an EMBL/GenBank/DDBJ whole genome shotgun (WGS) entry which is preliminary data.</text>
</comment>
<dbReference type="Proteomes" id="UP001365405">
    <property type="component" value="Unassembled WGS sequence"/>
</dbReference>
<keyword evidence="2" id="KW-1185">Reference proteome</keyword>
<gene>
    <name evidence="1" type="ORF">AACH10_22395</name>
</gene>
<evidence type="ECO:0000313" key="2">
    <source>
        <dbReference type="Proteomes" id="UP001365405"/>
    </source>
</evidence>
<organism evidence="1 2">
    <name type="scientific">Pseudaquabacterium inlustre</name>
    <dbReference type="NCBI Taxonomy" id="2984192"/>
    <lineage>
        <taxon>Bacteria</taxon>
        <taxon>Pseudomonadati</taxon>
        <taxon>Pseudomonadota</taxon>
        <taxon>Betaproteobacteria</taxon>
        <taxon>Burkholderiales</taxon>
        <taxon>Sphaerotilaceae</taxon>
        <taxon>Pseudaquabacterium</taxon>
    </lineage>
</organism>
<accession>A0ABU9CMG8</accession>
<evidence type="ECO:0008006" key="3">
    <source>
        <dbReference type="Google" id="ProtNLM"/>
    </source>
</evidence>
<protein>
    <recommendedName>
        <fullName evidence="3">Tetratricopeptide repeat protein</fullName>
    </recommendedName>
</protein>
<name>A0ABU9CMG8_9BURK</name>
<evidence type="ECO:0000313" key="1">
    <source>
        <dbReference type="EMBL" id="MEK8053020.1"/>
    </source>
</evidence>
<dbReference type="RefSeq" id="WP_341412753.1">
    <property type="nucleotide sequence ID" value="NZ_JBBUTH010000010.1"/>
</dbReference>
<sequence>MNLSTGEASDAFFGGEVSEAVRVLLHQAAGAAADERGALLWTAQAIAPDALAVYYALYKFHAGRREFEQAERAALRGLQAAALQARLPSDWQAVGPGCGADFHADGPARFWLFTLKALAFIRLRSGQPEASRLLLDHIERLQPGSRVGHEVIGAMVSAALGGATPGGTPPGAAA</sequence>
<proteinExistence type="predicted"/>
<dbReference type="EMBL" id="JBBUTH010000010">
    <property type="protein sequence ID" value="MEK8053020.1"/>
    <property type="molecule type" value="Genomic_DNA"/>
</dbReference>